<dbReference type="PANTHER" id="PTHR21325:SF31">
    <property type="entry name" value="GH22081P-RELATED"/>
    <property type="match status" value="1"/>
</dbReference>
<organism evidence="1 2">
    <name type="scientific">Bugula neritina</name>
    <name type="common">Brown bryozoan</name>
    <name type="synonym">Sertularia neritina</name>
    <dbReference type="NCBI Taxonomy" id="10212"/>
    <lineage>
        <taxon>Eukaryota</taxon>
        <taxon>Metazoa</taxon>
        <taxon>Spiralia</taxon>
        <taxon>Lophotrochozoa</taxon>
        <taxon>Bryozoa</taxon>
        <taxon>Gymnolaemata</taxon>
        <taxon>Cheilostomatida</taxon>
        <taxon>Flustrina</taxon>
        <taxon>Buguloidea</taxon>
        <taxon>Bugulidae</taxon>
        <taxon>Bugula</taxon>
    </lineage>
</organism>
<dbReference type="Pfam" id="PF00657">
    <property type="entry name" value="Lipase_GDSL"/>
    <property type="match status" value="1"/>
</dbReference>
<dbReference type="GO" id="GO:0006644">
    <property type="term" value="P:phospholipid metabolic process"/>
    <property type="evidence" value="ECO:0007669"/>
    <property type="project" value="TreeGrafter"/>
</dbReference>
<dbReference type="InterPro" id="IPR038885">
    <property type="entry name" value="PLB1"/>
</dbReference>
<evidence type="ECO:0008006" key="3">
    <source>
        <dbReference type="Google" id="ProtNLM"/>
    </source>
</evidence>
<gene>
    <name evidence="1" type="ORF">EB796_023156</name>
</gene>
<dbReference type="GO" id="GO:0004620">
    <property type="term" value="F:phospholipase activity"/>
    <property type="evidence" value="ECO:0007669"/>
    <property type="project" value="InterPro"/>
</dbReference>
<reference evidence="1" key="1">
    <citation type="submission" date="2020-06" db="EMBL/GenBank/DDBJ databases">
        <title>Draft genome of Bugula neritina, a colonial animal packing powerful symbionts and potential medicines.</title>
        <authorList>
            <person name="Rayko M."/>
        </authorList>
    </citation>
    <scope>NUCLEOTIDE SEQUENCE [LARGE SCALE GENOMIC DNA]</scope>
    <source>
        <strain evidence="1">Kwan_BN1</strain>
    </source>
</reference>
<dbReference type="Gene3D" id="3.40.50.1110">
    <property type="entry name" value="SGNH hydrolase"/>
    <property type="match status" value="1"/>
</dbReference>
<dbReference type="InterPro" id="IPR036514">
    <property type="entry name" value="SGNH_hydro_sf"/>
</dbReference>
<keyword evidence="2" id="KW-1185">Reference proteome</keyword>
<evidence type="ECO:0000313" key="2">
    <source>
        <dbReference type="Proteomes" id="UP000593567"/>
    </source>
</evidence>
<dbReference type="EMBL" id="VXIV02003297">
    <property type="protein sequence ID" value="KAF6018532.1"/>
    <property type="molecule type" value="Genomic_DNA"/>
</dbReference>
<proteinExistence type="predicted"/>
<dbReference type="Proteomes" id="UP000593567">
    <property type="component" value="Unassembled WGS sequence"/>
</dbReference>
<evidence type="ECO:0000313" key="1">
    <source>
        <dbReference type="EMBL" id="KAF6018532.1"/>
    </source>
</evidence>
<accession>A0A7J7IX74</accession>
<sequence length="223" mass="24929">MLCSSQMKLQAELLIKRMKADPKINIDEDWKMVTLLTGGNDICRACANVSLYPASMFRANIEAALDVLQEGSPRTIVNLLEVFDISNLMKVMPLQPSCQEAMKIKLCPCPPGSDGSELSALSKEYQRALVNLINTGKYNRKPDFTVVIQPFLGNVPTTETGEPDMSFFTPDCFHLSTKGHSAAGVSLWNTMLRRKSKKHRAFNHPEQPMCPTTRYIPTQVNYS</sequence>
<dbReference type="OrthoDB" id="10265800at2759"/>
<dbReference type="PANTHER" id="PTHR21325">
    <property type="entry name" value="PHOSPHOLIPASE B, PLB1"/>
    <property type="match status" value="1"/>
</dbReference>
<name>A0A7J7IX74_BUGNE</name>
<dbReference type="InterPro" id="IPR001087">
    <property type="entry name" value="GDSL"/>
</dbReference>
<dbReference type="SUPFAM" id="SSF52266">
    <property type="entry name" value="SGNH hydrolase"/>
    <property type="match status" value="1"/>
</dbReference>
<comment type="caution">
    <text evidence="1">The sequence shown here is derived from an EMBL/GenBank/DDBJ whole genome shotgun (WGS) entry which is preliminary data.</text>
</comment>
<protein>
    <recommendedName>
        <fullName evidence="3">PLB1</fullName>
    </recommendedName>
</protein>
<dbReference type="AlphaFoldDB" id="A0A7J7IX74"/>